<sequence>MPRLAFRKSDGSVLPDFQGACSEGTLILNYVRQKLQQRLARRKFSKDYANLSRADKDAVLADPFYQKKRVIGEALSEPEAAEVEERLVTEEEYATLEEETYGAARRTALLEAAQQAILDKATVEALLNRLGITEEEFKVLAKEITSSGEAS</sequence>
<proteinExistence type="predicted"/>
<gene>
    <name evidence="1" type="ORF">LCGC14_2202780</name>
</gene>
<reference evidence="1" key="1">
    <citation type="journal article" date="2015" name="Nature">
        <title>Complex archaea that bridge the gap between prokaryotes and eukaryotes.</title>
        <authorList>
            <person name="Spang A."/>
            <person name="Saw J.H."/>
            <person name="Jorgensen S.L."/>
            <person name="Zaremba-Niedzwiedzka K."/>
            <person name="Martijn J."/>
            <person name="Lind A.E."/>
            <person name="van Eijk R."/>
            <person name="Schleper C."/>
            <person name="Guy L."/>
            <person name="Ettema T.J."/>
        </authorList>
    </citation>
    <scope>NUCLEOTIDE SEQUENCE</scope>
</reference>
<comment type="caution">
    <text evidence="1">The sequence shown here is derived from an EMBL/GenBank/DDBJ whole genome shotgun (WGS) entry which is preliminary data.</text>
</comment>
<dbReference type="EMBL" id="LAZR01029062">
    <property type="protein sequence ID" value="KKL60693.1"/>
    <property type="molecule type" value="Genomic_DNA"/>
</dbReference>
<accession>A0A0F9DG49</accession>
<organism evidence="1">
    <name type="scientific">marine sediment metagenome</name>
    <dbReference type="NCBI Taxonomy" id="412755"/>
    <lineage>
        <taxon>unclassified sequences</taxon>
        <taxon>metagenomes</taxon>
        <taxon>ecological metagenomes</taxon>
    </lineage>
</organism>
<name>A0A0F9DG49_9ZZZZ</name>
<dbReference type="AlphaFoldDB" id="A0A0F9DG49"/>
<protein>
    <submittedName>
        <fullName evidence="1">Uncharacterized protein</fullName>
    </submittedName>
</protein>
<evidence type="ECO:0000313" key="1">
    <source>
        <dbReference type="EMBL" id="KKL60693.1"/>
    </source>
</evidence>